<feature type="active site" description="Proton acceptor" evidence="8">
    <location>
        <position position="66"/>
    </location>
</feature>
<gene>
    <name evidence="8 12" type="primary">aroE</name>
    <name evidence="12" type="ORF">ACFSCX_08705</name>
</gene>
<comment type="catalytic activity">
    <reaction evidence="7 8">
        <text>shikimate + NADP(+) = 3-dehydroshikimate + NADPH + H(+)</text>
        <dbReference type="Rhea" id="RHEA:17737"/>
        <dbReference type="ChEBI" id="CHEBI:15378"/>
        <dbReference type="ChEBI" id="CHEBI:16630"/>
        <dbReference type="ChEBI" id="CHEBI:36208"/>
        <dbReference type="ChEBI" id="CHEBI:57783"/>
        <dbReference type="ChEBI" id="CHEBI:58349"/>
        <dbReference type="EC" id="1.1.1.25"/>
    </reaction>
</comment>
<feature type="binding site" evidence="8">
    <location>
        <position position="62"/>
    </location>
    <ligand>
        <name>shikimate</name>
        <dbReference type="ChEBI" id="CHEBI:36208"/>
    </ligand>
</feature>
<comment type="pathway">
    <text evidence="1 8">Metabolic intermediate biosynthesis; chorismate biosynthesis; chorismate from D-erythrose 4-phosphate and phosphoenolpyruvate: step 4/7.</text>
</comment>
<dbReference type="InterPro" id="IPR022893">
    <property type="entry name" value="Shikimate_DH_fam"/>
</dbReference>
<evidence type="ECO:0000256" key="3">
    <source>
        <dbReference type="ARBA" id="ARBA00022605"/>
    </source>
</evidence>
<proteinExistence type="inferred from homology"/>
<dbReference type="NCBIfam" id="NF001319">
    <property type="entry name" value="PRK00258.3-3"/>
    <property type="match status" value="1"/>
</dbReference>
<feature type="domain" description="Shikimate dehydrogenase substrate binding N-terminal" evidence="10">
    <location>
        <begin position="7"/>
        <end position="89"/>
    </location>
</feature>
<evidence type="ECO:0000256" key="1">
    <source>
        <dbReference type="ARBA" id="ARBA00004871"/>
    </source>
</evidence>
<comment type="similarity">
    <text evidence="8">Belongs to the shikimate dehydrogenase family.</text>
</comment>
<dbReference type="SUPFAM" id="SSF53223">
    <property type="entry name" value="Aminoacid dehydrogenase-like, N-terminal domain"/>
    <property type="match status" value="1"/>
</dbReference>
<evidence type="ECO:0000256" key="4">
    <source>
        <dbReference type="ARBA" id="ARBA00022857"/>
    </source>
</evidence>
<dbReference type="GO" id="GO:0004764">
    <property type="term" value="F:shikimate 3-dehydrogenase (NADP+) activity"/>
    <property type="evidence" value="ECO:0007669"/>
    <property type="project" value="UniProtKB-EC"/>
</dbReference>
<sequence length="278" mass="30452">MERLYGVIGDPILHSMSPIMHNMAFEMLGLHARYLAFHVTPQKLPGAIEAMRALGIQGFNVTVPHKVNVMNYLDEIDELAIKIGAVNTIVNRNGKLVGYNTDGIGYVTGLRGVVTGRDITQLSILIIGAGGASRAIYYSLIHNGAQKVDIANRTLEKAKNIITTKHQLASKAINIHEAVTNLAEYDIIINTTSIGMSPNIEEVPIEINNISNKHIVSDIIYNPLETKFLKLAKQAGAVTQNGVDMFVFQGALSFEMWTGIYPDVHEMRKTIMDKLGGA</sequence>
<dbReference type="CDD" id="cd01065">
    <property type="entry name" value="NAD_bind_Shikimate_DH"/>
    <property type="match status" value="1"/>
</dbReference>
<dbReference type="EMBL" id="JBHUEM010000009">
    <property type="protein sequence ID" value="MFD1736645.1"/>
    <property type="molecule type" value="Genomic_DNA"/>
</dbReference>
<dbReference type="Proteomes" id="UP001597214">
    <property type="component" value="Unassembled WGS sequence"/>
</dbReference>
<feature type="binding site" evidence="8">
    <location>
        <position position="219"/>
    </location>
    <ligand>
        <name>NADP(+)</name>
        <dbReference type="ChEBI" id="CHEBI:58349"/>
    </ligand>
</feature>
<evidence type="ECO:0000256" key="5">
    <source>
        <dbReference type="ARBA" id="ARBA00023002"/>
    </source>
</evidence>
<dbReference type="Gene3D" id="3.40.50.10860">
    <property type="entry name" value="Leucine Dehydrogenase, chain A, domain 1"/>
    <property type="match status" value="1"/>
</dbReference>
<feature type="binding site" evidence="8">
    <location>
        <position position="87"/>
    </location>
    <ligand>
        <name>shikimate</name>
        <dbReference type="ChEBI" id="CHEBI:36208"/>
    </ligand>
</feature>
<evidence type="ECO:0000256" key="6">
    <source>
        <dbReference type="ARBA" id="ARBA00023141"/>
    </source>
</evidence>
<keyword evidence="3 8" id="KW-0028">Amino-acid biosynthesis</keyword>
<dbReference type="Pfam" id="PF08501">
    <property type="entry name" value="Shikimate_dh_N"/>
    <property type="match status" value="1"/>
</dbReference>
<dbReference type="InterPro" id="IPR041121">
    <property type="entry name" value="SDH_C"/>
</dbReference>
<feature type="binding site" evidence="8">
    <location>
        <begin position="15"/>
        <end position="17"/>
    </location>
    <ligand>
        <name>shikimate</name>
        <dbReference type="ChEBI" id="CHEBI:36208"/>
    </ligand>
</feature>
<feature type="domain" description="Quinate/shikimate 5-dehydrogenase/glutamyl-tRNA reductase" evidence="9">
    <location>
        <begin position="118"/>
        <end position="193"/>
    </location>
</feature>
<feature type="binding site" evidence="8">
    <location>
        <position position="102"/>
    </location>
    <ligand>
        <name>shikimate</name>
        <dbReference type="ChEBI" id="CHEBI:36208"/>
    </ligand>
</feature>
<evidence type="ECO:0000256" key="8">
    <source>
        <dbReference type="HAMAP-Rule" id="MF_00222"/>
    </source>
</evidence>
<keyword evidence="5 8" id="KW-0560">Oxidoreductase</keyword>
<keyword evidence="13" id="KW-1185">Reference proteome</keyword>
<dbReference type="PANTHER" id="PTHR21089">
    <property type="entry name" value="SHIKIMATE DEHYDROGENASE"/>
    <property type="match status" value="1"/>
</dbReference>
<accession>A0ABW4LR83</accession>
<feature type="binding site" evidence="8">
    <location>
        <position position="221"/>
    </location>
    <ligand>
        <name>shikimate</name>
        <dbReference type="ChEBI" id="CHEBI:36208"/>
    </ligand>
</feature>
<feature type="binding site" evidence="8">
    <location>
        <begin position="128"/>
        <end position="132"/>
    </location>
    <ligand>
        <name>NADP(+)</name>
        <dbReference type="ChEBI" id="CHEBI:58349"/>
    </ligand>
</feature>
<evidence type="ECO:0000313" key="13">
    <source>
        <dbReference type="Proteomes" id="UP001597214"/>
    </source>
</evidence>
<feature type="binding site" evidence="8">
    <location>
        <position position="242"/>
    </location>
    <ligand>
        <name>NADP(+)</name>
        <dbReference type="ChEBI" id="CHEBI:58349"/>
    </ligand>
</feature>
<feature type="binding site" evidence="8">
    <location>
        <position position="249"/>
    </location>
    <ligand>
        <name>shikimate</name>
        <dbReference type="ChEBI" id="CHEBI:36208"/>
    </ligand>
</feature>
<dbReference type="Pfam" id="PF01488">
    <property type="entry name" value="Shikimate_DH"/>
    <property type="match status" value="1"/>
</dbReference>
<dbReference type="InterPro" id="IPR006151">
    <property type="entry name" value="Shikm_DH/Glu-tRNA_Rdtase"/>
</dbReference>
<dbReference type="InterPro" id="IPR036291">
    <property type="entry name" value="NAD(P)-bd_dom_sf"/>
</dbReference>
<protein>
    <recommendedName>
        <fullName evidence="2 8">Shikimate dehydrogenase (NADP(+))</fullName>
        <shortName evidence="8">SDH</shortName>
        <ecNumber evidence="2 8">1.1.1.25</ecNumber>
    </recommendedName>
</protein>
<feature type="domain" description="SDH C-terminal" evidence="11">
    <location>
        <begin position="242"/>
        <end position="272"/>
    </location>
</feature>
<dbReference type="EC" id="1.1.1.25" evidence="2 8"/>
<dbReference type="HAMAP" id="MF_00222">
    <property type="entry name" value="Shikimate_DH_AroE"/>
    <property type="match status" value="1"/>
</dbReference>
<dbReference type="InterPro" id="IPR013708">
    <property type="entry name" value="Shikimate_DH-bd_N"/>
</dbReference>
<comment type="subunit">
    <text evidence="8">Homodimer.</text>
</comment>
<dbReference type="NCBIfam" id="TIGR00507">
    <property type="entry name" value="aroE"/>
    <property type="match status" value="1"/>
</dbReference>
<dbReference type="Pfam" id="PF18317">
    <property type="entry name" value="SDH_C"/>
    <property type="match status" value="1"/>
</dbReference>
<dbReference type="SUPFAM" id="SSF51735">
    <property type="entry name" value="NAD(P)-binding Rossmann-fold domains"/>
    <property type="match status" value="1"/>
</dbReference>
<keyword evidence="4 8" id="KW-0521">NADP</keyword>
<comment type="caution">
    <text evidence="12">The sequence shown here is derived from an EMBL/GenBank/DDBJ whole genome shotgun (WGS) entry which is preliminary data.</text>
</comment>
<evidence type="ECO:0000256" key="7">
    <source>
        <dbReference type="ARBA" id="ARBA00049442"/>
    </source>
</evidence>
<feature type="binding site" evidence="8">
    <location>
        <begin position="152"/>
        <end position="157"/>
    </location>
    <ligand>
        <name>NADP(+)</name>
        <dbReference type="ChEBI" id="CHEBI:58349"/>
    </ligand>
</feature>
<dbReference type="InterPro" id="IPR046346">
    <property type="entry name" value="Aminoacid_DH-like_N_sf"/>
</dbReference>
<evidence type="ECO:0000259" key="9">
    <source>
        <dbReference type="Pfam" id="PF01488"/>
    </source>
</evidence>
<dbReference type="InterPro" id="IPR011342">
    <property type="entry name" value="Shikimate_DH"/>
</dbReference>
<comment type="function">
    <text evidence="8">Involved in the biosynthesis of the chorismate, which leads to the biosynthesis of aromatic amino acids. Catalyzes the reversible NADPH linked reduction of 3-dehydroshikimate (DHSA) to yield shikimate (SA).</text>
</comment>
<evidence type="ECO:0000259" key="10">
    <source>
        <dbReference type="Pfam" id="PF08501"/>
    </source>
</evidence>
<dbReference type="PANTHER" id="PTHR21089:SF1">
    <property type="entry name" value="BIFUNCTIONAL 3-DEHYDROQUINATE DEHYDRATASE_SHIKIMATE DEHYDROGENASE, CHLOROPLASTIC"/>
    <property type="match status" value="1"/>
</dbReference>
<evidence type="ECO:0000256" key="2">
    <source>
        <dbReference type="ARBA" id="ARBA00012962"/>
    </source>
</evidence>
<evidence type="ECO:0000313" key="12">
    <source>
        <dbReference type="EMBL" id="MFD1736645.1"/>
    </source>
</evidence>
<name>A0ABW4LR83_9BACI</name>
<keyword evidence="6 8" id="KW-0057">Aromatic amino acid biosynthesis</keyword>
<reference evidence="13" key="1">
    <citation type="journal article" date="2019" name="Int. J. Syst. Evol. Microbiol.">
        <title>The Global Catalogue of Microorganisms (GCM) 10K type strain sequencing project: providing services to taxonomists for standard genome sequencing and annotation.</title>
        <authorList>
            <consortium name="The Broad Institute Genomics Platform"/>
            <consortium name="The Broad Institute Genome Sequencing Center for Infectious Disease"/>
            <person name="Wu L."/>
            <person name="Ma J."/>
        </authorList>
    </citation>
    <scope>NUCLEOTIDE SEQUENCE [LARGE SCALE GENOMIC DNA]</scope>
    <source>
        <strain evidence="13">CCUG 49339</strain>
    </source>
</reference>
<feature type="binding site" evidence="8">
    <location>
        <position position="78"/>
    </location>
    <ligand>
        <name>NADP(+)</name>
        <dbReference type="ChEBI" id="CHEBI:58349"/>
    </ligand>
</feature>
<organism evidence="12 13">
    <name type="scientific">Bacillus salitolerans</name>
    <dbReference type="NCBI Taxonomy" id="1437434"/>
    <lineage>
        <taxon>Bacteria</taxon>
        <taxon>Bacillati</taxon>
        <taxon>Bacillota</taxon>
        <taxon>Bacilli</taxon>
        <taxon>Bacillales</taxon>
        <taxon>Bacillaceae</taxon>
        <taxon>Bacillus</taxon>
    </lineage>
</organism>
<evidence type="ECO:0000259" key="11">
    <source>
        <dbReference type="Pfam" id="PF18317"/>
    </source>
</evidence>
<dbReference type="RefSeq" id="WP_377927807.1">
    <property type="nucleotide sequence ID" value="NZ_JBHUEM010000009.1"/>
</dbReference>
<dbReference type="Gene3D" id="3.40.50.720">
    <property type="entry name" value="NAD(P)-binding Rossmann-like Domain"/>
    <property type="match status" value="1"/>
</dbReference>